<evidence type="ECO:0000313" key="5">
    <source>
        <dbReference type="EMBL" id="MBK1629954.1"/>
    </source>
</evidence>
<dbReference type="PANTHER" id="PTHR43340:SF1">
    <property type="entry name" value="HYPOXANTHINE PHOSPHORIBOSYLTRANSFERASE"/>
    <property type="match status" value="1"/>
</dbReference>
<proteinExistence type="predicted"/>
<dbReference type="InterPro" id="IPR000836">
    <property type="entry name" value="PRTase_dom"/>
</dbReference>
<keyword evidence="3" id="KW-0472">Membrane</keyword>
<keyword evidence="3" id="KW-0812">Transmembrane</keyword>
<protein>
    <submittedName>
        <fullName evidence="5">Hypoxanthine-guanine phosphoribosyltransferase</fullName>
    </submittedName>
</protein>
<evidence type="ECO:0000256" key="2">
    <source>
        <dbReference type="ARBA" id="ARBA00049402"/>
    </source>
</evidence>
<dbReference type="PANTHER" id="PTHR43340">
    <property type="entry name" value="HYPOXANTHINE-GUANINE PHOSPHORIBOSYLTRANSFERASE"/>
    <property type="match status" value="1"/>
</dbReference>
<dbReference type="Pfam" id="PF00156">
    <property type="entry name" value="Pribosyltran"/>
    <property type="match status" value="1"/>
</dbReference>
<comment type="caution">
    <text evidence="5">The sequence shown here is derived from an EMBL/GenBank/DDBJ whole genome shotgun (WGS) entry which is preliminary data.</text>
</comment>
<comment type="catalytic activity">
    <reaction evidence="1">
        <text>GMP + diphosphate = guanine + 5-phospho-alpha-D-ribose 1-diphosphate</text>
        <dbReference type="Rhea" id="RHEA:25424"/>
        <dbReference type="ChEBI" id="CHEBI:16235"/>
        <dbReference type="ChEBI" id="CHEBI:33019"/>
        <dbReference type="ChEBI" id="CHEBI:58017"/>
        <dbReference type="ChEBI" id="CHEBI:58115"/>
        <dbReference type="EC" id="2.4.2.8"/>
    </reaction>
    <physiologicalReaction direction="right-to-left" evidence="1">
        <dbReference type="Rhea" id="RHEA:25426"/>
    </physiologicalReaction>
</comment>
<organism evidence="5 6">
    <name type="scientific">Thiohalocapsa halophila</name>
    <dbReference type="NCBI Taxonomy" id="69359"/>
    <lineage>
        <taxon>Bacteria</taxon>
        <taxon>Pseudomonadati</taxon>
        <taxon>Pseudomonadota</taxon>
        <taxon>Gammaproteobacteria</taxon>
        <taxon>Chromatiales</taxon>
        <taxon>Chromatiaceae</taxon>
        <taxon>Thiohalocapsa</taxon>
    </lineage>
</organism>
<dbReference type="InterPro" id="IPR029057">
    <property type="entry name" value="PRTase-like"/>
</dbReference>
<keyword evidence="5" id="KW-0328">Glycosyltransferase</keyword>
<keyword evidence="3" id="KW-1133">Transmembrane helix</keyword>
<name>A0ABS1CDI2_9GAMM</name>
<comment type="catalytic activity">
    <reaction evidence="2">
        <text>IMP + diphosphate = hypoxanthine + 5-phospho-alpha-D-ribose 1-diphosphate</text>
        <dbReference type="Rhea" id="RHEA:17973"/>
        <dbReference type="ChEBI" id="CHEBI:17368"/>
        <dbReference type="ChEBI" id="CHEBI:33019"/>
        <dbReference type="ChEBI" id="CHEBI:58017"/>
        <dbReference type="ChEBI" id="CHEBI:58053"/>
        <dbReference type="EC" id="2.4.2.8"/>
    </reaction>
    <physiologicalReaction direction="right-to-left" evidence="2">
        <dbReference type="Rhea" id="RHEA:17975"/>
    </physiologicalReaction>
</comment>
<dbReference type="CDD" id="cd06223">
    <property type="entry name" value="PRTases_typeI"/>
    <property type="match status" value="1"/>
</dbReference>
<dbReference type="GO" id="GO:0016757">
    <property type="term" value="F:glycosyltransferase activity"/>
    <property type="evidence" value="ECO:0007669"/>
    <property type="project" value="UniProtKB-KW"/>
</dbReference>
<gene>
    <name evidence="5" type="ORF">CKO31_04195</name>
</gene>
<dbReference type="Proteomes" id="UP000748752">
    <property type="component" value="Unassembled WGS sequence"/>
</dbReference>
<feature type="transmembrane region" description="Helical" evidence="3">
    <location>
        <begin position="46"/>
        <end position="63"/>
    </location>
</feature>
<keyword evidence="5" id="KW-0808">Transferase</keyword>
<evidence type="ECO:0000256" key="1">
    <source>
        <dbReference type="ARBA" id="ARBA00048811"/>
    </source>
</evidence>
<feature type="domain" description="Phosphoribosyltransferase" evidence="4">
    <location>
        <begin position="20"/>
        <end position="168"/>
    </location>
</feature>
<dbReference type="NCBIfam" id="NF006605">
    <property type="entry name" value="PRK09162.1"/>
    <property type="match status" value="1"/>
</dbReference>
<accession>A0ABS1CDI2</accession>
<dbReference type="RefSeq" id="WP_200234340.1">
    <property type="nucleotide sequence ID" value="NZ_NRRV01000007.1"/>
</dbReference>
<keyword evidence="6" id="KW-1185">Reference proteome</keyword>
<dbReference type="EMBL" id="NRRV01000007">
    <property type="protein sequence ID" value="MBK1629954.1"/>
    <property type="molecule type" value="Genomic_DNA"/>
</dbReference>
<sequence>MHKMPADHYAGVLARAECLADQATVEAALDAMAADIAARLGDKDPLVLSVVTGGIVVAGLLLPRLQFPLRLDYAHATRYRGALSGAELHWQHRPAEAVRGEHVLIVDDIFDQGHTMEAIAHACGEDGAASVTAAVLTMKEGAAETDYRPDVIGLRLPNRYVMGYGLDYKRYFRNLPGIYAAADDDV</sequence>
<evidence type="ECO:0000256" key="3">
    <source>
        <dbReference type="SAM" id="Phobius"/>
    </source>
</evidence>
<dbReference type="InterPro" id="IPR050408">
    <property type="entry name" value="HGPRT"/>
</dbReference>
<reference evidence="5 6" key="1">
    <citation type="journal article" date="2020" name="Microorganisms">
        <title>Osmotic Adaptation and Compatible Solute Biosynthesis of Phototrophic Bacteria as Revealed from Genome Analyses.</title>
        <authorList>
            <person name="Imhoff J.F."/>
            <person name="Rahn T."/>
            <person name="Kunzel S."/>
            <person name="Keller A."/>
            <person name="Neulinger S.C."/>
        </authorList>
    </citation>
    <scope>NUCLEOTIDE SEQUENCE [LARGE SCALE GENOMIC DNA]</scope>
    <source>
        <strain evidence="5 6">DSM 6210</strain>
    </source>
</reference>
<dbReference type="SUPFAM" id="SSF53271">
    <property type="entry name" value="PRTase-like"/>
    <property type="match status" value="1"/>
</dbReference>
<dbReference type="Gene3D" id="3.40.50.2020">
    <property type="match status" value="1"/>
</dbReference>
<evidence type="ECO:0000259" key="4">
    <source>
        <dbReference type="Pfam" id="PF00156"/>
    </source>
</evidence>
<evidence type="ECO:0000313" key="6">
    <source>
        <dbReference type="Proteomes" id="UP000748752"/>
    </source>
</evidence>